<reference evidence="3 4" key="1">
    <citation type="journal article" date="2019" name="Philos. Trans. R. Soc. Lond., B, Biol. Sci.">
        <title>Ant behaviour and brain gene expression of defending hosts depend on the ecological success of the intruding social parasite.</title>
        <authorList>
            <person name="Kaur R."/>
            <person name="Stoldt M."/>
            <person name="Jongepier E."/>
            <person name="Feldmeyer B."/>
            <person name="Menzel F."/>
            <person name="Bornberg-Bauer E."/>
            <person name="Foitzik S."/>
        </authorList>
    </citation>
    <scope>NUCLEOTIDE SEQUENCE [LARGE SCALE GENOMIC DNA]</scope>
    <source>
        <tissue evidence="3">Whole body</tissue>
    </source>
</reference>
<protein>
    <submittedName>
        <fullName evidence="3">Uncharacterized protein</fullName>
    </submittedName>
</protein>
<gene>
    <name evidence="3" type="ORF">DBV15_05051</name>
</gene>
<evidence type="ECO:0000256" key="2">
    <source>
        <dbReference type="SAM" id="SignalP"/>
    </source>
</evidence>
<sequence length="227" mass="25550">MRLHQSCAHRIALILAILTVTCEISWASKQCKSVVMDVQVKKCRLGAERAKRGLERFDMQKYDEKYEAKRQEGPDYSKMKDSATHGVPQKRQLSAGQISGITLPIVAEAINGAARARVYATSGTEYSDPRPSLLGSTLGWPREYYFAPPYPLGRGVVPVRAPALNDGLDLNDEELDELYNDIYERLPRAPKDEAWKVFLETASKCCQNVDRCLKETMYVPCLESQMS</sequence>
<evidence type="ECO:0000313" key="4">
    <source>
        <dbReference type="Proteomes" id="UP000310200"/>
    </source>
</evidence>
<feature type="compositionally biased region" description="Basic and acidic residues" evidence="1">
    <location>
        <begin position="68"/>
        <end position="83"/>
    </location>
</feature>
<comment type="caution">
    <text evidence="3">The sequence shown here is derived from an EMBL/GenBank/DDBJ whole genome shotgun (WGS) entry which is preliminary data.</text>
</comment>
<dbReference type="EMBL" id="QBLH01001376">
    <property type="protein sequence ID" value="TGZ52059.1"/>
    <property type="molecule type" value="Genomic_DNA"/>
</dbReference>
<accession>A0A4S2KV70</accession>
<evidence type="ECO:0000313" key="3">
    <source>
        <dbReference type="EMBL" id="TGZ52059.1"/>
    </source>
</evidence>
<keyword evidence="4" id="KW-1185">Reference proteome</keyword>
<dbReference type="Proteomes" id="UP000310200">
    <property type="component" value="Unassembled WGS sequence"/>
</dbReference>
<organism evidence="3 4">
    <name type="scientific">Temnothorax longispinosus</name>
    <dbReference type="NCBI Taxonomy" id="300112"/>
    <lineage>
        <taxon>Eukaryota</taxon>
        <taxon>Metazoa</taxon>
        <taxon>Ecdysozoa</taxon>
        <taxon>Arthropoda</taxon>
        <taxon>Hexapoda</taxon>
        <taxon>Insecta</taxon>
        <taxon>Pterygota</taxon>
        <taxon>Neoptera</taxon>
        <taxon>Endopterygota</taxon>
        <taxon>Hymenoptera</taxon>
        <taxon>Apocrita</taxon>
        <taxon>Aculeata</taxon>
        <taxon>Formicoidea</taxon>
        <taxon>Formicidae</taxon>
        <taxon>Myrmicinae</taxon>
        <taxon>Temnothorax</taxon>
    </lineage>
</organism>
<feature type="chain" id="PRO_5021021186" evidence="2">
    <location>
        <begin position="28"/>
        <end position="227"/>
    </location>
</feature>
<dbReference type="AlphaFoldDB" id="A0A4S2KV70"/>
<name>A0A4S2KV70_9HYME</name>
<feature type="region of interest" description="Disordered" evidence="1">
    <location>
        <begin position="68"/>
        <end position="89"/>
    </location>
</feature>
<feature type="signal peptide" evidence="2">
    <location>
        <begin position="1"/>
        <end position="27"/>
    </location>
</feature>
<evidence type="ECO:0000256" key="1">
    <source>
        <dbReference type="SAM" id="MobiDB-lite"/>
    </source>
</evidence>
<proteinExistence type="predicted"/>
<keyword evidence="2" id="KW-0732">Signal</keyword>